<dbReference type="EMBL" id="CP046566">
    <property type="protein sequence ID" value="QGW27281.1"/>
    <property type="molecule type" value="Genomic_DNA"/>
</dbReference>
<proteinExistence type="predicted"/>
<accession>A0A6I6GXF2</accession>
<protein>
    <submittedName>
        <fullName evidence="2">Methyltransferase domain-containing protein</fullName>
    </submittedName>
</protein>
<dbReference type="RefSeq" id="WP_157476891.1">
    <property type="nucleotide sequence ID" value="NZ_CP046566.1"/>
</dbReference>
<keyword evidence="3" id="KW-1185">Reference proteome</keyword>
<dbReference type="Proteomes" id="UP000426027">
    <property type="component" value="Chromosome"/>
</dbReference>
<organism evidence="2 3">
    <name type="scientific">Phnomibacter ginsenosidimutans</name>
    <dbReference type="NCBI Taxonomy" id="2676868"/>
    <lineage>
        <taxon>Bacteria</taxon>
        <taxon>Pseudomonadati</taxon>
        <taxon>Bacteroidota</taxon>
        <taxon>Chitinophagia</taxon>
        <taxon>Chitinophagales</taxon>
        <taxon>Chitinophagaceae</taxon>
        <taxon>Phnomibacter</taxon>
    </lineage>
</organism>
<dbReference type="PANTHER" id="PTHR43861:SF1">
    <property type="entry name" value="TRANS-ACONITATE 2-METHYLTRANSFERASE"/>
    <property type="match status" value="1"/>
</dbReference>
<name>A0A6I6GXF2_9BACT</name>
<keyword evidence="2" id="KW-0489">Methyltransferase</keyword>
<evidence type="ECO:0000259" key="1">
    <source>
        <dbReference type="Pfam" id="PF08241"/>
    </source>
</evidence>
<dbReference type="CDD" id="cd02440">
    <property type="entry name" value="AdoMet_MTases"/>
    <property type="match status" value="1"/>
</dbReference>
<feature type="domain" description="Methyltransferase type 11" evidence="1">
    <location>
        <begin position="34"/>
        <end position="129"/>
    </location>
</feature>
<dbReference type="InterPro" id="IPR013216">
    <property type="entry name" value="Methyltransf_11"/>
</dbReference>
<evidence type="ECO:0000313" key="2">
    <source>
        <dbReference type="EMBL" id="QGW27281.1"/>
    </source>
</evidence>
<gene>
    <name evidence="2" type="ORF">GLV81_03395</name>
</gene>
<dbReference type="Gene3D" id="3.40.50.150">
    <property type="entry name" value="Vaccinia Virus protein VP39"/>
    <property type="match status" value="1"/>
</dbReference>
<dbReference type="PANTHER" id="PTHR43861">
    <property type="entry name" value="TRANS-ACONITATE 2-METHYLTRANSFERASE-RELATED"/>
    <property type="match status" value="1"/>
</dbReference>
<dbReference type="Pfam" id="PF08241">
    <property type="entry name" value="Methyltransf_11"/>
    <property type="match status" value="1"/>
</dbReference>
<evidence type="ECO:0000313" key="3">
    <source>
        <dbReference type="Proteomes" id="UP000426027"/>
    </source>
</evidence>
<dbReference type="GO" id="GO:0008757">
    <property type="term" value="F:S-adenosylmethionine-dependent methyltransferase activity"/>
    <property type="evidence" value="ECO:0007669"/>
    <property type="project" value="InterPro"/>
</dbReference>
<dbReference type="AlphaFoldDB" id="A0A6I6GXF2"/>
<keyword evidence="2" id="KW-0808">Transferase</keyword>
<reference evidence="2 3" key="1">
    <citation type="submission" date="2019-11" db="EMBL/GenBank/DDBJ databases">
        <authorList>
            <person name="Im W.T."/>
        </authorList>
    </citation>
    <scope>NUCLEOTIDE SEQUENCE [LARGE SCALE GENOMIC DNA]</scope>
    <source>
        <strain evidence="2 3">SB-02</strain>
    </source>
</reference>
<dbReference type="GO" id="GO:0032259">
    <property type="term" value="P:methylation"/>
    <property type="evidence" value="ECO:0007669"/>
    <property type="project" value="UniProtKB-KW"/>
</dbReference>
<sequence length="202" mass="22601">MSAQMTDIDLLRHTDIYLIDQIFKGRYVPGQQLLDAGCGGGRNLPWFVQHGFEVTAIDDNAEALQQLLAQLPMLKHVHQCSINHMPFAPESFDHIICSAVLHFAESDADFMKMMQSLHRVLKTGGTLFIRMASNFGMENELPETATQPMLLPDGSWRYVLHQSMLDAILQQTGFQLTEPVKSTLVLGQRSMATLLLQKTGST</sequence>
<dbReference type="SUPFAM" id="SSF53335">
    <property type="entry name" value="S-adenosyl-L-methionine-dependent methyltransferases"/>
    <property type="match status" value="1"/>
</dbReference>
<dbReference type="InterPro" id="IPR029063">
    <property type="entry name" value="SAM-dependent_MTases_sf"/>
</dbReference>
<dbReference type="KEGG" id="fls:GLV81_03395"/>